<gene>
    <name evidence="1" type="ORF">BN444_04255</name>
</gene>
<accession>A0A1C3TLF1</accession>
<evidence type="ECO:0000313" key="1">
    <source>
        <dbReference type="EMBL" id="SCB03890.1"/>
    </source>
</evidence>
<dbReference type="AlphaFoldDB" id="A0A1C3TLF1"/>
<sequence length="63" mass="6824">MPRTPIPIVPASSACHLGTNTSLLLNMWLHKYREAVRAKCQTVVMVGTPPDASQVPVQAVMLP</sequence>
<protein>
    <submittedName>
        <fullName evidence="1">Uncharacterized protein</fullName>
    </submittedName>
</protein>
<proteinExistence type="predicted"/>
<dbReference type="Proteomes" id="UP000093071">
    <property type="component" value="Chromosome I"/>
</dbReference>
<evidence type="ECO:0000313" key="2">
    <source>
        <dbReference type="Proteomes" id="UP000093071"/>
    </source>
</evidence>
<reference evidence="2" key="1">
    <citation type="submission" date="2016-07" db="EMBL/GenBank/DDBJ databases">
        <authorList>
            <person name="Jaenicke Sebastian"/>
        </authorList>
    </citation>
    <scope>NUCLEOTIDE SEQUENCE [LARGE SCALE GENOMIC DNA]</scope>
</reference>
<organism evidence="1 2">
    <name type="scientific">Xanthomonas translucens pv. translucens DSM 18974</name>
    <dbReference type="NCBI Taxonomy" id="1261556"/>
    <lineage>
        <taxon>Bacteria</taxon>
        <taxon>Pseudomonadati</taxon>
        <taxon>Pseudomonadota</taxon>
        <taxon>Gammaproteobacteria</taxon>
        <taxon>Lysobacterales</taxon>
        <taxon>Lysobacteraceae</taxon>
        <taxon>Xanthomonas</taxon>
        <taxon>Xanthomonas translucens group</taxon>
    </lineage>
</organism>
<dbReference type="EMBL" id="LT604072">
    <property type="protein sequence ID" value="SCB03890.1"/>
    <property type="molecule type" value="Genomic_DNA"/>
</dbReference>
<name>A0A1C3TLF1_XANCT</name>
<dbReference type="PROSITE" id="PS51257">
    <property type="entry name" value="PROKAR_LIPOPROTEIN"/>
    <property type="match status" value="1"/>
</dbReference>